<dbReference type="EMBL" id="MN738980">
    <property type="protein sequence ID" value="QHT33880.1"/>
    <property type="molecule type" value="Genomic_DNA"/>
</dbReference>
<keyword evidence="1" id="KW-1133">Transmembrane helix</keyword>
<evidence type="ECO:0000313" key="2">
    <source>
        <dbReference type="EMBL" id="QHT33880.1"/>
    </source>
</evidence>
<keyword evidence="1" id="KW-0472">Membrane</keyword>
<reference evidence="2" key="1">
    <citation type="journal article" date="2020" name="Nature">
        <title>Giant virus diversity and host interactions through global metagenomics.</title>
        <authorList>
            <person name="Schulz F."/>
            <person name="Roux S."/>
            <person name="Paez-Espino D."/>
            <person name="Jungbluth S."/>
            <person name="Walsh D.A."/>
            <person name="Denef V.J."/>
            <person name="McMahon K.D."/>
            <person name="Konstantinidis K.T."/>
            <person name="Eloe-Fadrosh E.A."/>
            <person name="Kyrpides N.C."/>
            <person name="Woyke T."/>
        </authorList>
    </citation>
    <scope>NUCLEOTIDE SEQUENCE</scope>
    <source>
        <strain evidence="2">GVMAG-M-3300009161-52</strain>
    </source>
</reference>
<keyword evidence="1" id="KW-0812">Transmembrane</keyword>
<name>A0A6C0F0E4_9ZZZZ</name>
<sequence>MKNVNFDSDGLLMGVIILISLMLICHITNYFFKKNTFADLTSPTSTDLLQYNKIYYDTQGGQSGNQWGKQSCTQLSQAEIPCDVVASCMNPAPSPTPYQLSDSELAVLYKVAYQQAGIEVLNRTLQNE</sequence>
<protein>
    <submittedName>
        <fullName evidence="2">Uncharacterized protein</fullName>
    </submittedName>
</protein>
<proteinExistence type="predicted"/>
<evidence type="ECO:0000256" key="1">
    <source>
        <dbReference type="SAM" id="Phobius"/>
    </source>
</evidence>
<dbReference type="AlphaFoldDB" id="A0A6C0F0E4"/>
<accession>A0A6C0F0E4</accession>
<organism evidence="2">
    <name type="scientific">viral metagenome</name>
    <dbReference type="NCBI Taxonomy" id="1070528"/>
    <lineage>
        <taxon>unclassified sequences</taxon>
        <taxon>metagenomes</taxon>
        <taxon>organismal metagenomes</taxon>
    </lineage>
</organism>
<feature type="transmembrane region" description="Helical" evidence="1">
    <location>
        <begin position="12"/>
        <end position="32"/>
    </location>
</feature>